<gene>
    <name evidence="1" type="ORF">AXF42_Ash003206</name>
</gene>
<dbReference type="STRING" id="1088818.A0A2I0BFL3"/>
<organism evidence="1 2">
    <name type="scientific">Apostasia shenzhenica</name>
    <dbReference type="NCBI Taxonomy" id="1088818"/>
    <lineage>
        <taxon>Eukaryota</taxon>
        <taxon>Viridiplantae</taxon>
        <taxon>Streptophyta</taxon>
        <taxon>Embryophyta</taxon>
        <taxon>Tracheophyta</taxon>
        <taxon>Spermatophyta</taxon>
        <taxon>Magnoliopsida</taxon>
        <taxon>Liliopsida</taxon>
        <taxon>Asparagales</taxon>
        <taxon>Orchidaceae</taxon>
        <taxon>Apostasioideae</taxon>
        <taxon>Apostasia</taxon>
    </lineage>
</organism>
<dbReference type="AlphaFoldDB" id="A0A2I0BFL3"/>
<dbReference type="GO" id="GO:0035658">
    <property type="term" value="C:Mon1-Ccz1 complex"/>
    <property type="evidence" value="ECO:0007669"/>
    <property type="project" value="InterPro"/>
</dbReference>
<dbReference type="EMBL" id="KZ451885">
    <property type="protein sequence ID" value="PKA66552.1"/>
    <property type="molecule type" value="Genomic_DNA"/>
</dbReference>
<name>A0A2I0BFL3_9ASPA</name>
<dbReference type="GO" id="GO:0016192">
    <property type="term" value="P:vesicle-mediated transport"/>
    <property type="evidence" value="ECO:0007669"/>
    <property type="project" value="InterPro"/>
</dbReference>
<evidence type="ECO:0000313" key="2">
    <source>
        <dbReference type="Proteomes" id="UP000236161"/>
    </source>
</evidence>
<dbReference type="InterPro" id="IPR013176">
    <property type="entry name" value="Ccz1"/>
</dbReference>
<evidence type="ECO:0000313" key="1">
    <source>
        <dbReference type="EMBL" id="PKA66552.1"/>
    </source>
</evidence>
<sequence>MRLTAHALSSTTSANSWSYLTKSKFASNVSTASGSPISVSAVSDGSQCTPCDTSSGGEHGLYTVRRPLQRDKWSKGGDGFLVTDPRGAENPLVRLQQSEECMYLCVYQYKSLTIVVLIPLSSLVNGEDDVALVKKQLLETASQKIASIEEKLSRGWGGENAYHVSGYRYLIIDGDQNISRASPPTKVTTLSKESLLSLNKLREEVDLEKRRSMLDNPEHEKDFEACIRARNNAWVIAKISRGKELYMVLEKASETLLYAADAVEKFSNRYCEGAFSSD</sequence>
<dbReference type="PANTHER" id="PTHR13056:SF0">
    <property type="entry name" value="VACUOLAR FUSION PROTEIN CCZ1 HOMOLOG-RELATED"/>
    <property type="match status" value="1"/>
</dbReference>
<dbReference type="Proteomes" id="UP000236161">
    <property type="component" value="Unassembled WGS sequence"/>
</dbReference>
<keyword evidence="2" id="KW-1185">Reference proteome</keyword>
<accession>A0A2I0BFL3</accession>
<dbReference type="PANTHER" id="PTHR13056">
    <property type="entry name" value="VACUOLAR FUSION PROTEIN CCZ1 HOMOLOG-RELATED"/>
    <property type="match status" value="1"/>
</dbReference>
<reference evidence="1 2" key="1">
    <citation type="journal article" date="2017" name="Nature">
        <title>The Apostasia genome and the evolution of orchids.</title>
        <authorList>
            <person name="Zhang G.Q."/>
            <person name="Liu K.W."/>
            <person name="Li Z."/>
            <person name="Lohaus R."/>
            <person name="Hsiao Y.Y."/>
            <person name="Niu S.C."/>
            <person name="Wang J.Y."/>
            <person name="Lin Y.C."/>
            <person name="Xu Q."/>
            <person name="Chen L.J."/>
            <person name="Yoshida K."/>
            <person name="Fujiwara S."/>
            <person name="Wang Z.W."/>
            <person name="Zhang Y.Q."/>
            <person name="Mitsuda N."/>
            <person name="Wang M."/>
            <person name="Liu G.H."/>
            <person name="Pecoraro L."/>
            <person name="Huang H.X."/>
            <person name="Xiao X.J."/>
            <person name="Lin M."/>
            <person name="Wu X.Y."/>
            <person name="Wu W.L."/>
            <person name="Chen Y.Y."/>
            <person name="Chang S.B."/>
            <person name="Sakamoto S."/>
            <person name="Ohme-Takagi M."/>
            <person name="Yagi M."/>
            <person name="Zeng S.J."/>
            <person name="Shen C.Y."/>
            <person name="Yeh C.M."/>
            <person name="Luo Y.B."/>
            <person name="Tsai W.C."/>
            <person name="Van de Peer Y."/>
            <person name="Liu Z.J."/>
        </authorList>
    </citation>
    <scope>NUCLEOTIDE SEQUENCE [LARGE SCALE GENOMIC DNA]</scope>
    <source>
        <strain evidence="2">cv. Shenzhen</strain>
        <tissue evidence="1">Stem</tissue>
    </source>
</reference>
<proteinExistence type="predicted"/>
<protein>
    <submittedName>
        <fullName evidence="1">Uncharacterized protein</fullName>
    </submittedName>
</protein>
<dbReference type="OrthoDB" id="240546at2759"/>